<feature type="region of interest" description="Disordered" evidence="1">
    <location>
        <begin position="498"/>
        <end position="518"/>
    </location>
</feature>
<dbReference type="GO" id="GO:0047470">
    <property type="term" value="F:(1,4)-alpha-D-glucan 1-alpha-D-glucosylmutase activity"/>
    <property type="evidence" value="ECO:0007669"/>
    <property type="project" value="UniProtKB-EC"/>
</dbReference>
<evidence type="ECO:0000313" key="3">
    <source>
        <dbReference type="EMBL" id="NYI67430.1"/>
    </source>
</evidence>
<sequence>MRTPVSTYRLQVRESFDFDAAAAVLDYVRGLGADWVYLSPVLQAEPGSSHGYDVVRHDTVDVERGGREGLRRLADAAHGLGLGVLIDIVPNHMGVATPAVNVWWWDLLTHGRGSRYAEAFDVDWDAAGGKIRIPVLGDDSDPGSELGKLRIDESGAEPVLCYYDNRYPISPGTLTDREGAPDDAHAAGSAVAVHARQHYELVNWRRADDELNYRRFFAVNTLAGVRVEEPWVLGESHSQIGSWFGRGRDGAGPDGAGPADDSSLADGLRVDHPDGLADPKGYLESLRTITRDAYTVVEKILEPGERLPGDWACEGTTGYDALGDIDRVLIDPAGKPGLDRLDAELRGTKSGKPVDWHDLTHDTKRAVADGILRSEVLRLTRLIDRPRGDAADALAELMANFPVYRSYLPAGSEHLDAAVAESTRRRPDLAGSLDRLLPLLSDPMSPLARRFQQTSGMVMAKGVEDCAFYRYSRLTSLTEVGGDPSVFSIEPAEFHSRQELRLSRSPRSMTTLSTHDTKRSENVRARIDVLSEIPGEWTELVRAVRPETALDDGPLANLLLQAVVGSWPATPDRLHAYAEKAAREAGDSTTWTAPDAAFEQSMHDFVDYCLGSAAVKSFADRIAAPAASNILTAKLLQLAAPGVPDVYQGSEFGDENSLVDPDNRRPVDFDARRAALARLDAGELADVTDPAAKLLVTSRSLRLRRDRPDLFGGYRAVHAAGRRASHLLGFDRGGAVALGTRLPAGLAASGGWADTVVDLGGGYVDVFTRRRRTGTVPVADLFADYPVALLRPAEEDDQ</sequence>
<feature type="domain" description="Glycosyl hydrolase family 13 catalytic" evidence="2">
    <location>
        <begin position="4"/>
        <end position="680"/>
    </location>
</feature>
<feature type="compositionally biased region" description="Polar residues" evidence="1">
    <location>
        <begin position="505"/>
        <end position="514"/>
    </location>
</feature>
<keyword evidence="3" id="KW-0413">Isomerase</keyword>
<dbReference type="NCBIfam" id="TIGR02401">
    <property type="entry name" value="trehalose_TreY"/>
    <property type="match status" value="1"/>
</dbReference>
<dbReference type="GO" id="GO:0030980">
    <property type="term" value="P:alpha-glucan catabolic process"/>
    <property type="evidence" value="ECO:0007669"/>
    <property type="project" value="TreeGrafter"/>
</dbReference>
<dbReference type="SMART" id="SM00642">
    <property type="entry name" value="Aamy"/>
    <property type="match status" value="1"/>
</dbReference>
<proteinExistence type="predicted"/>
<dbReference type="Pfam" id="PF00128">
    <property type="entry name" value="Alpha-amylase"/>
    <property type="match status" value="1"/>
</dbReference>
<evidence type="ECO:0000256" key="1">
    <source>
        <dbReference type="SAM" id="MobiDB-lite"/>
    </source>
</evidence>
<dbReference type="AlphaFoldDB" id="A0A7Z0IGY7"/>
<organism evidence="3 4">
    <name type="scientific">Spelaeicoccus albus</name>
    <dbReference type="NCBI Taxonomy" id="1280376"/>
    <lineage>
        <taxon>Bacteria</taxon>
        <taxon>Bacillati</taxon>
        <taxon>Actinomycetota</taxon>
        <taxon>Actinomycetes</taxon>
        <taxon>Micrococcales</taxon>
        <taxon>Brevibacteriaceae</taxon>
        <taxon>Spelaeicoccus</taxon>
    </lineage>
</organism>
<accession>A0A7Z0IGY7</accession>
<dbReference type="InterPro" id="IPR017853">
    <property type="entry name" value="GH"/>
</dbReference>
<dbReference type="RefSeq" id="WP_179427383.1">
    <property type="nucleotide sequence ID" value="NZ_JACBZP010000001.1"/>
</dbReference>
<dbReference type="Proteomes" id="UP000539111">
    <property type="component" value="Unassembled WGS sequence"/>
</dbReference>
<dbReference type="SUPFAM" id="SSF51445">
    <property type="entry name" value="(Trans)glycosidases"/>
    <property type="match status" value="1"/>
</dbReference>
<dbReference type="GO" id="GO:0005992">
    <property type="term" value="P:trehalose biosynthetic process"/>
    <property type="evidence" value="ECO:0007669"/>
    <property type="project" value="TreeGrafter"/>
</dbReference>
<gene>
    <name evidence="3" type="ORF">BJY26_001736</name>
</gene>
<comment type="caution">
    <text evidence="3">The sequence shown here is derived from an EMBL/GenBank/DDBJ whole genome shotgun (WGS) entry which is preliminary data.</text>
</comment>
<dbReference type="InterPro" id="IPR012767">
    <property type="entry name" value="Trehalose_TreY"/>
</dbReference>
<evidence type="ECO:0000259" key="2">
    <source>
        <dbReference type="SMART" id="SM00642"/>
    </source>
</evidence>
<dbReference type="Gene3D" id="1.10.150.200">
    <property type="entry name" value="Maltooligosyl trehalose synthase, domain 3"/>
    <property type="match status" value="1"/>
</dbReference>
<protein>
    <submittedName>
        <fullName evidence="3">(1-&gt;4)-alpha-D-glucan 1-alpha-D-glucosylmutase</fullName>
        <ecNumber evidence="3">5.4.99.15</ecNumber>
    </submittedName>
</protein>
<dbReference type="CDD" id="cd11336">
    <property type="entry name" value="AmyAc_MTSase"/>
    <property type="match status" value="1"/>
</dbReference>
<dbReference type="EC" id="5.4.99.15" evidence="3"/>
<keyword evidence="4" id="KW-1185">Reference proteome</keyword>
<dbReference type="Gene3D" id="3.30.1590.10">
    <property type="entry name" value="Maltooligosyl trehalose synthase, domain 2"/>
    <property type="match status" value="1"/>
</dbReference>
<dbReference type="Gene3D" id="1.10.10.470">
    <property type="entry name" value="Maltooligosyl trehalose synthase, domain 4"/>
    <property type="match status" value="1"/>
</dbReference>
<dbReference type="Gene3D" id="3.20.20.80">
    <property type="entry name" value="Glycosidases"/>
    <property type="match status" value="1"/>
</dbReference>
<name>A0A7Z0IGY7_9MICO</name>
<feature type="region of interest" description="Disordered" evidence="1">
    <location>
        <begin position="244"/>
        <end position="271"/>
    </location>
</feature>
<dbReference type="InterPro" id="IPR013797">
    <property type="entry name" value="Maltooligo_trehalose_synth_4"/>
</dbReference>
<dbReference type="PANTHER" id="PTHR10357">
    <property type="entry name" value="ALPHA-AMYLASE FAMILY MEMBER"/>
    <property type="match status" value="1"/>
</dbReference>
<reference evidence="3 4" key="1">
    <citation type="submission" date="2020-07" db="EMBL/GenBank/DDBJ databases">
        <title>Sequencing the genomes of 1000 actinobacteria strains.</title>
        <authorList>
            <person name="Klenk H.-P."/>
        </authorList>
    </citation>
    <scope>NUCLEOTIDE SEQUENCE [LARGE SCALE GENOMIC DNA]</scope>
    <source>
        <strain evidence="3 4">DSM 26341</strain>
    </source>
</reference>
<dbReference type="PANTHER" id="PTHR10357:SF216">
    <property type="entry name" value="MALTOOLIGOSYL TREHALOSE SYNTHASE-RELATED"/>
    <property type="match status" value="1"/>
</dbReference>
<evidence type="ECO:0000313" key="4">
    <source>
        <dbReference type="Proteomes" id="UP000539111"/>
    </source>
</evidence>
<dbReference type="EMBL" id="JACBZP010000001">
    <property type="protein sequence ID" value="NYI67430.1"/>
    <property type="molecule type" value="Genomic_DNA"/>
</dbReference>
<dbReference type="InterPro" id="IPR006047">
    <property type="entry name" value="GH13_cat_dom"/>
</dbReference>